<evidence type="ECO:0000313" key="1">
    <source>
        <dbReference type="EMBL" id="PJZ26137.1"/>
    </source>
</evidence>
<name>A0A2M9XEM9_9LEPT</name>
<reference evidence="1 2" key="1">
    <citation type="submission" date="2017-07" db="EMBL/GenBank/DDBJ databases">
        <title>Leptospira spp. isolated from tropical soils.</title>
        <authorList>
            <person name="Thibeaux R."/>
            <person name="Iraola G."/>
            <person name="Ferres I."/>
            <person name="Bierque E."/>
            <person name="Girault D."/>
            <person name="Soupe-Gilbert M.-E."/>
            <person name="Picardeau M."/>
            <person name="Goarant C."/>
        </authorList>
    </citation>
    <scope>NUCLEOTIDE SEQUENCE [LARGE SCALE GENOMIC DNA]</scope>
    <source>
        <strain evidence="1 2">MCA1-C-A1</strain>
    </source>
</reference>
<proteinExistence type="predicted"/>
<sequence length="157" mass="18624">MSLLELHKIQTTKSSWQDFVEYSIDTPFYTETKAKTQSLVEAIQLTLFHDYLSTFSAEEKATFLSSPDAFQASAEKFVNILEGVRYSQEGYNQKERSLFLGMLKSLLKEYKVDENGERKDLERYHFYRCIIRFCSDKDYIFRVYEKYKSYLSQGSWV</sequence>
<dbReference type="EMBL" id="NPDN01000003">
    <property type="protein sequence ID" value="PJZ26137.1"/>
    <property type="molecule type" value="Genomic_DNA"/>
</dbReference>
<accession>A0A2M9XEM9</accession>
<gene>
    <name evidence="1" type="ORF">CH357_06450</name>
</gene>
<protein>
    <submittedName>
        <fullName evidence="1">Uncharacterized protein</fullName>
    </submittedName>
</protein>
<keyword evidence="2" id="KW-1185">Reference proteome</keyword>
<dbReference type="RefSeq" id="WP_100705930.1">
    <property type="nucleotide sequence ID" value="NZ_NPDL01000003.1"/>
</dbReference>
<evidence type="ECO:0000313" key="2">
    <source>
        <dbReference type="Proteomes" id="UP000232196"/>
    </source>
</evidence>
<dbReference type="OrthoDB" id="326898at2"/>
<dbReference type="AlphaFoldDB" id="A0A2M9XEM9"/>
<organism evidence="1 2">
    <name type="scientific">Leptospira hartskeerlii</name>
    <dbReference type="NCBI Taxonomy" id="2023177"/>
    <lineage>
        <taxon>Bacteria</taxon>
        <taxon>Pseudomonadati</taxon>
        <taxon>Spirochaetota</taxon>
        <taxon>Spirochaetia</taxon>
        <taxon>Leptospirales</taxon>
        <taxon>Leptospiraceae</taxon>
        <taxon>Leptospira</taxon>
    </lineage>
</organism>
<dbReference type="Proteomes" id="UP000232196">
    <property type="component" value="Unassembled WGS sequence"/>
</dbReference>
<comment type="caution">
    <text evidence="1">The sequence shown here is derived from an EMBL/GenBank/DDBJ whole genome shotgun (WGS) entry which is preliminary data.</text>
</comment>